<dbReference type="SUPFAM" id="SSF141457">
    <property type="entry name" value="BH3618-like"/>
    <property type="match status" value="1"/>
</dbReference>
<dbReference type="PANTHER" id="PTHR39190">
    <property type="entry name" value="FLAGELLAR ASSEMBLY FACTOR FLIW"/>
    <property type="match status" value="1"/>
</dbReference>
<accession>A0A1G6PV84</accession>
<evidence type="ECO:0000313" key="5">
    <source>
        <dbReference type="Proteomes" id="UP000199039"/>
    </source>
</evidence>
<dbReference type="OrthoDB" id="3268119at2"/>
<evidence type="ECO:0000313" key="4">
    <source>
        <dbReference type="EMBL" id="SDC83881.1"/>
    </source>
</evidence>
<keyword evidence="1" id="KW-0963">Cytoplasm</keyword>
<keyword evidence="2" id="KW-1005">Bacterial flagellum biogenesis</keyword>
<gene>
    <name evidence="4" type="ORF">SAMN05216410_2362</name>
</gene>
<dbReference type="PANTHER" id="PTHR39190:SF1">
    <property type="entry name" value="FLAGELLAR ASSEMBLY FACTOR FLIW"/>
    <property type="match status" value="1"/>
</dbReference>
<dbReference type="Proteomes" id="UP000199039">
    <property type="component" value="Unassembled WGS sequence"/>
</dbReference>
<proteinExistence type="predicted"/>
<evidence type="ECO:0000256" key="2">
    <source>
        <dbReference type="ARBA" id="ARBA00022795"/>
    </source>
</evidence>
<dbReference type="Gene3D" id="2.30.290.10">
    <property type="entry name" value="BH3618-like"/>
    <property type="match status" value="1"/>
</dbReference>
<keyword evidence="4" id="KW-0966">Cell projection</keyword>
<keyword evidence="4" id="KW-0969">Cilium</keyword>
<keyword evidence="3" id="KW-0810">Translation regulation</keyword>
<evidence type="ECO:0000256" key="3">
    <source>
        <dbReference type="ARBA" id="ARBA00022845"/>
    </source>
</evidence>
<dbReference type="GO" id="GO:0006417">
    <property type="term" value="P:regulation of translation"/>
    <property type="evidence" value="ECO:0007669"/>
    <property type="project" value="UniProtKB-KW"/>
</dbReference>
<protein>
    <submittedName>
        <fullName evidence="4">Flagellar assembly factor FliW</fullName>
    </submittedName>
</protein>
<sequence length="129" mass="13613">MITEVHFVEKLPGLSAGMHFSLASLDDNGLLFSLRGTGDDPTRLFLVQPGPYFEEYTPSLEASSLAAVHLDGGTDPRCAVLVIVTPRTDAAPATANLLAPVILNTETGDALQVILEGTPWPLRAPFAAA</sequence>
<organism evidence="4 5">
    <name type="scientific">Sanguibacter gelidistatuariae</name>
    <dbReference type="NCBI Taxonomy" id="1814289"/>
    <lineage>
        <taxon>Bacteria</taxon>
        <taxon>Bacillati</taxon>
        <taxon>Actinomycetota</taxon>
        <taxon>Actinomycetes</taxon>
        <taxon>Micrococcales</taxon>
        <taxon>Sanguibacteraceae</taxon>
        <taxon>Sanguibacter</taxon>
    </lineage>
</organism>
<dbReference type="EMBL" id="FMYH01000004">
    <property type="protein sequence ID" value="SDC83881.1"/>
    <property type="molecule type" value="Genomic_DNA"/>
</dbReference>
<evidence type="ECO:0000256" key="1">
    <source>
        <dbReference type="ARBA" id="ARBA00022490"/>
    </source>
</evidence>
<dbReference type="RefSeq" id="WP_093183437.1">
    <property type="nucleotide sequence ID" value="NZ_FMYH01000004.1"/>
</dbReference>
<dbReference type="AlphaFoldDB" id="A0A1G6PV84"/>
<dbReference type="STRING" id="1814289.SAMN05216410_2362"/>
<reference evidence="4 5" key="1">
    <citation type="submission" date="2016-09" db="EMBL/GenBank/DDBJ databases">
        <authorList>
            <person name="Capua I."/>
            <person name="De Benedictis P."/>
            <person name="Joannis T."/>
            <person name="Lombin L.H."/>
            <person name="Cattoli G."/>
        </authorList>
    </citation>
    <scope>NUCLEOTIDE SEQUENCE [LARGE SCALE GENOMIC DNA]</scope>
    <source>
        <strain evidence="4 5">ISLP-3</strain>
    </source>
</reference>
<dbReference type="GO" id="GO:0044780">
    <property type="term" value="P:bacterial-type flagellum assembly"/>
    <property type="evidence" value="ECO:0007669"/>
    <property type="project" value="InterPro"/>
</dbReference>
<dbReference type="InterPro" id="IPR024046">
    <property type="entry name" value="Flagellar_assmbl_FliW_dom_sf"/>
</dbReference>
<dbReference type="InterPro" id="IPR003775">
    <property type="entry name" value="Flagellar_assembly_factor_FliW"/>
</dbReference>
<dbReference type="Pfam" id="PF02623">
    <property type="entry name" value="FliW"/>
    <property type="match status" value="1"/>
</dbReference>
<keyword evidence="4" id="KW-0282">Flagellum</keyword>
<keyword evidence="5" id="KW-1185">Reference proteome</keyword>
<name>A0A1G6PV84_9MICO</name>